<accession>A0A1H3GT55</accession>
<dbReference type="GO" id="GO:0006355">
    <property type="term" value="P:regulation of DNA-templated transcription"/>
    <property type="evidence" value="ECO:0007669"/>
    <property type="project" value="InterPro"/>
</dbReference>
<dbReference type="RefSeq" id="WP_091435332.1">
    <property type="nucleotide sequence ID" value="NZ_FNMV01000027.1"/>
</dbReference>
<proteinExistence type="predicted"/>
<dbReference type="InterPro" id="IPR010985">
    <property type="entry name" value="Ribbon_hlx_hlx"/>
</dbReference>
<dbReference type="STRING" id="229203.SAMN05444338_12710"/>
<sequence>MAKKSFSGGLNSLLGDTKPSEPSEPTAEPKEPKAAKKEITKSSQIGTKAKETRATFIVNEDLLEKLKALAYWDRVLIKDIINQALEEHISRYEKKNGEIKEMPKK</sequence>
<evidence type="ECO:0000313" key="3">
    <source>
        <dbReference type="Proteomes" id="UP000198569"/>
    </source>
</evidence>
<feature type="region of interest" description="Disordered" evidence="1">
    <location>
        <begin position="1"/>
        <end position="47"/>
    </location>
</feature>
<dbReference type="SUPFAM" id="SSF47598">
    <property type="entry name" value="Ribbon-helix-helix"/>
    <property type="match status" value="1"/>
</dbReference>
<organism evidence="2 3">
    <name type="scientific">Flavobacterium degerlachei</name>
    <dbReference type="NCBI Taxonomy" id="229203"/>
    <lineage>
        <taxon>Bacteria</taxon>
        <taxon>Pseudomonadati</taxon>
        <taxon>Bacteroidota</taxon>
        <taxon>Flavobacteriia</taxon>
        <taxon>Flavobacteriales</taxon>
        <taxon>Flavobacteriaceae</taxon>
        <taxon>Flavobacterium</taxon>
    </lineage>
</organism>
<dbReference type="AlphaFoldDB" id="A0A1H3GT55"/>
<evidence type="ECO:0000256" key="1">
    <source>
        <dbReference type="SAM" id="MobiDB-lite"/>
    </source>
</evidence>
<feature type="compositionally biased region" description="Basic and acidic residues" evidence="1">
    <location>
        <begin position="27"/>
        <end position="40"/>
    </location>
</feature>
<dbReference type="EMBL" id="FNMV01000027">
    <property type="protein sequence ID" value="SDY06287.1"/>
    <property type="molecule type" value="Genomic_DNA"/>
</dbReference>
<keyword evidence="3" id="KW-1185">Reference proteome</keyword>
<evidence type="ECO:0000313" key="2">
    <source>
        <dbReference type="EMBL" id="SDY06287.1"/>
    </source>
</evidence>
<dbReference type="Proteomes" id="UP000198569">
    <property type="component" value="Unassembled WGS sequence"/>
</dbReference>
<gene>
    <name evidence="2" type="ORF">SAMN05444338_12710</name>
</gene>
<name>A0A1H3GT55_9FLAO</name>
<dbReference type="OrthoDB" id="598301at2"/>
<reference evidence="3" key="1">
    <citation type="submission" date="2016-10" db="EMBL/GenBank/DDBJ databases">
        <authorList>
            <person name="Varghese N."/>
            <person name="Submissions S."/>
        </authorList>
    </citation>
    <scope>NUCLEOTIDE SEQUENCE [LARGE SCALE GENOMIC DNA]</scope>
    <source>
        <strain evidence="3">DSM 15718</strain>
    </source>
</reference>
<protein>
    <submittedName>
        <fullName evidence="2">Uncharacterized protein</fullName>
    </submittedName>
</protein>